<name>A0AA48GV78_9BACT</name>
<dbReference type="AlphaFoldDB" id="A0AA48GV78"/>
<evidence type="ECO:0000313" key="1">
    <source>
        <dbReference type="EMBL" id="BDU78414.1"/>
    </source>
</evidence>
<organism evidence="1 2">
    <name type="scientific">Mesoterricola sediminis</name>
    <dbReference type="NCBI Taxonomy" id="2927980"/>
    <lineage>
        <taxon>Bacteria</taxon>
        <taxon>Pseudomonadati</taxon>
        <taxon>Acidobacteriota</taxon>
        <taxon>Holophagae</taxon>
        <taxon>Holophagales</taxon>
        <taxon>Holophagaceae</taxon>
        <taxon>Mesoterricola</taxon>
    </lineage>
</organism>
<reference evidence="1" key="1">
    <citation type="journal article" date="2023" name="Int. J. Syst. Evol. Microbiol.">
        <title>Mesoterricola silvestris gen. nov., sp. nov., Mesoterricola sediminis sp. nov., Geothrix oryzae sp. nov., Geothrix edaphica sp. nov., Geothrix rubra sp. nov., and Geothrix limicola sp. nov., six novel members of Acidobacteriota isolated from soils.</title>
        <authorList>
            <person name="Itoh H."/>
            <person name="Sugisawa Y."/>
            <person name="Mise K."/>
            <person name="Xu Z."/>
            <person name="Kuniyasu M."/>
            <person name="Ushijima N."/>
            <person name="Kawano K."/>
            <person name="Kobayashi E."/>
            <person name="Shiratori Y."/>
            <person name="Masuda Y."/>
            <person name="Senoo K."/>
        </authorList>
    </citation>
    <scope>NUCLEOTIDE SEQUENCE</scope>
    <source>
        <strain evidence="1">W786</strain>
    </source>
</reference>
<gene>
    <name evidence="1" type="ORF">METESE_33720</name>
</gene>
<dbReference type="KEGG" id="msea:METESE_33720"/>
<accession>A0AA48GV78</accession>
<dbReference type="EMBL" id="AP027081">
    <property type="protein sequence ID" value="BDU78414.1"/>
    <property type="molecule type" value="Genomic_DNA"/>
</dbReference>
<protein>
    <submittedName>
        <fullName evidence="1">Uncharacterized protein</fullName>
    </submittedName>
</protein>
<keyword evidence="2" id="KW-1185">Reference proteome</keyword>
<evidence type="ECO:0000313" key="2">
    <source>
        <dbReference type="Proteomes" id="UP001228113"/>
    </source>
</evidence>
<proteinExistence type="predicted"/>
<sequence>MMTRTKAIVVGIIGIALVSVAAGLWIRSKSMKNATPPPFLAWVEISRDPKHKGDLDAYPLIAVKGGSLVDISLDPEAEKAPLPSIPVERFPLKAKPVVSGFFMGKELGLLRIKSYKPVQVACNELVLGKGEWAEKGNRTSVPRGIKGFIAAFQLPKQRSWASTLPTSRRQEIEAKFLAEARTKFDLAQDVNAKEFLRNWISLGESRGDVAFFEVLWKVGEELKVLNALVQVQAQGDAKTIWEVSGQGAAESDAGIPVYEFLDAFDVDGDGIPELVLGYHNYEANSFILIRILPGKPTELWNGSGYGC</sequence>
<dbReference type="Proteomes" id="UP001228113">
    <property type="component" value="Chromosome"/>
</dbReference>